<accession>A0A1Y2AKC0</accession>
<organism evidence="1 2">
    <name type="scientific">Rhizoclosmatium globosum</name>
    <dbReference type="NCBI Taxonomy" id="329046"/>
    <lineage>
        <taxon>Eukaryota</taxon>
        <taxon>Fungi</taxon>
        <taxon>Fungi incertae sedis</taxon>
        <taxon>Chytridiomycota</taxon>
        <taxon>Chytridiomycota incertae sedis</taxon>
        <taxon>Chytridiomycetes</taxon>
        <taxon>Chytridiales</taxon>
        <taxon>Chytriomycetaceae</taxon>
        <taxon>Rhizoclosmatium</taxon>
    </lineage>
</organism>
<dbReference type="Proteomes" id="UP000193642">
    <property type="component" value="Unassembled WGS sequence"/>
</dbReference>
<sequence length="288" mass="32563">MKAPLSQLSVAATNAYIRLRLSTPSFCNKSRRQKRKGHRKSINRQNLENKRSINHAINSAAIHSIDVSDWRGSFDDTNGAAMQIVTSRGKVLCARFMSPHYIADPLQSTLQDLLDVLPVVAGKPVKGCYILACWVGQQDHIPTPHYSKHLMGKNITLKSVYETDGFDKWSTCRIHPTLRPLLERLSPLLHYFRLQLKNLIGDAAYRVLEIVENLPPPPAATVFRLKEKHASLLLILGYEANSLSSSFPPIQGQKVLPTPYFSTTLSVNRKWLIKCEHFRNSRKLGRNC</sequence>
<evidence type="ECO:0000313" key="2">
    <source>
        <dbReference type="Proteomes" id="UP000193642"/>
    </source>
</evidence>
<reference evidence="1 2" key="1">
    <citation type="submission" date="2016-07" db="EMBL/GenBank/DDBJ databases">
        <title>Pervasive Adenine N6-methylation of Active Genes in Fungi.</title>
        <authorList>
            <consortium name="DOE Joint Genome Institute"/>
            <person name="Mondo S.J."/>
            <person name="Dannebaum R.O."/>
            <person name="Kuo R.C."/>
            <person name="Labutti K."/>
            <person name="Haridas S."/>
            <person name="Kuo A."/>
            <person name="Salamov A."/>
            <person name="Ahrendt S.R."/>
            <person name="Lipzen A."/>
            <person name="Sullivan W."/>
            <person name="Andreopoulos W.B."/>
            <person name="Clum A."/>
            <person name="Lindquist E."/>
            <person name="Daum C."/>
            <person name="Ramamoorthy G.K."/>
            <person name="Gryganskyi A."/>
            <person name="Culley D."/>
            <person name="Magnuson J.K."/>
            <person name="James T.Y."/>
            <person name="O'Malley M.A."/>
            <person name="Stajich J.E."/>
            <person name="Spatafora J.W."/>
            <person name="Visel A."/>
            <person name="Grigoriev I.V."/>
        </authorList>
    </citation>
    <scope>NUCLEOTIDE SEQUENCE [LARGE SCALE GENOMIC DNA]</scope>
    <source>
        <strain evidence="1 2">JEL800</strain>
    </source>
</reference>
<comment type="caution">
    <text evidence="1">The sequence shown here is derived from an EMBL/GenBank/DDBJ whole genome shotgun (WGS) entry which is preliminary data.</text>
</comment>
<keyword evidence="2" id="KW-1185">Reference proteome</keyword>
<dbReference type="AlphaFoldDB" id="A0A1Y2AKC0"/>
<name>A0A1Y2AKC0_9FUNG</name>
<dbReference type="EMBL" id="MCGO01000167">
    <property type="protein sequence ID" value="ORY22991.1"/>
    <property type="molecule type" value="Genomic_DNA"/>
</dbReference>
<gene>
    <name evidence="1" type="ORF">BCR33DRAFT_796697</name>
</gene>
<protein>
    <submittedName>
        <fullName evidence="1">Uncharacterized protein</fullName>
    </submittedName>
</protein>
<evidence type="ECO:0000313" key="1">
    <source>
        <dbReference type="EMBL" id="ORY22991.1"/>
    </source>
</evidence>
<proteinExistence type="predicted"/>